<organism evidence="2">
    <name type="scientific">hydrothermal vent metagenome</name>
    <dbReference type="NCBI Taxonomy" id="652676"/>
    <lineage>
        <taxon>unclassified sequences</taxon>
        <taxon>metagenomes</taxon>
        <taxon>ecological metagenomes</taxon>
    </lineage>
</organism>
<accession>A0A3B1E8F7</accession>
<keyword evidence="1" id="KW-0472">Membrane</keyword>
<evidence type="ECO:0000313" key="2">
    <source>
        <dbReference type="EMBL" id="VAX41267.1"/>
    </source>
</evidence>
<feature type="transmembrane region" description="Helical" evidence="1">
    <location>
        <begin position="434"/>
        <end position="456"/>
    </location>
</feature>
<protein>
    <submittedName>
        <fullName evidence="2">Uncharacterized protein</fullName>
    </submittedName>
</protein>
<dbReference type="EMBL" id="UOGK01000516">
    <property type="protein sequence ID" value="VAX41267.1"/>
    <property type="molecule type" value="Genomic_DNA"/>
</dbReference>
<feature type="transmembrane region" description="Helical" evidence="1">
    <location>
        <begin position="468"/>
        <end position="487"/>
    </location>
</feature>
<name>A0A3B1E8F7_9ZZZZ</name>
<sequence>PPFSTHKGDPVNPARRLILITAALLLACLGIQARAQVDLLDQMNRQTGPLSEIGITIESVGLNNAARPGQWTGIRLRLTDRGNAQREVLVRVVLTDVDGDDAQYETVVTTNPGLEQPLWTYARLPFDIAQTGGFVVEAFEAEEADNQETLIAPTAPTGFIAGKPLGGATYRWGQTMSKTTGLIAVVGNVPGGLSGYSQGISEGTNPLGHEVSMAATLKVKDLPDRWMGLAMVREIIWNGERPADLRIEQVRALREWIERGGHLVIILPAVGQDWLALGNRELAALLPRVDVARHEATSLAELRPLLTDELPEDLRLPDLPVTLHSFTPLADAAPGEADRILNDQQGRCIVASRAVGIGAVTLVGIPGWHRELTGRGLPEADVFWHRVLGRRGHIATQNELDTLRQSGELITSGRPARTFDIDIPNMISKSGRSLAGVMLGLIVFVIYWVVAGPGGFAFLKHKGQAKHAWVAFLGASILFTALAWGGATALRPKRVEISHLSFVDYVYGQRIQRVRTWASILVPVYGNATIWLESDDAAGAGSSRFVQAVAPWEPARTISRGSFPDAREYAIDARSPDRLTFPARATVKQVQLDWAGGLAWQSIRPVTTENQDPFRAIRFTPPGTQA</sequence>
<reference evidence="2" key="1">
    <citation type="submission" date="2018-06" db="EMBL/GenBank/DDBJ databases">
        <authorList>
            <person name="Zhirakovskaya E."/>
        </authorList>
    </citation>
    <scope>NUCLEOTIDE SEQUENCE</scope>
</reference>
<proteinExistence type="predicted"/>
<keyword evidence="1" id="KW-1133">Transmembrane helix</keyword>
<keyword evidence="1" id="KW-0812">Transmembrane</keyword>
<feature type="non-terminal residue" evidence="2">
    <location>
        <position position="1"/>
    </location>
</feature>
<gene>
    <name evidence="2" type="ORF">MNBD_PLANCTO03-488</name>
</gene>
<evidence type="ECO:0000256" key="1">
    <source>
        <dbReference type="SAM" id="Phobius"/>
    </source>
</evidence>
<feature type="non-terminal residue" evidence="2">
    <location>
        <position position="626"/>
    </location>
</feature>
<dbReference type="AlphaFoldDB" id="A0A3B1E8F7"/>